<dbReference type="Proteomes" id="UP001178507">
    <property type="component" value="Unassembled WGS sequence"/>
</dbReference>
<proteinExistence type="predicted"/>
<reference evidence="2" key="1">
    <citation type="submission" date="2023-08" db="EMBL/GenBank/DDBJ databases">
        <authorList>
            <person name="Chen Y."/>
            <person name="Shah S."/>
            <person name="Dougan E. K."/>
            <person name="Thang M."/>
            <person name="Chan C."/>
        </authorList>
    </citation>
    <scope>NUCLEOTIDE SEQUENCE</scope>
</reference>
<keyword evidence="1" id="KW-0812">Transmembrane</keyword>
<evidence type="ECO:0000313" key="3">
    <source>
        <dbReference type="Proteomes" id="UP001178507"/>
    </source>
</evidence>
<organism evidence="2 3">
    <name type="scientific">Effrenium voratum</name>
    <dbReference type="NCBI Taxonomy" id="2562239"/>
    <lineage>
        <taxon>Eukaryota</taxon>
        <taxon>Sar</taxon>
        <taxon>Alveolata</taxon>
        <taxon>Dinophyceae</taxon>
        <taxon>Suessiales</taxon>
        <taxon>Symbiodiniaceae</taxon>
        <taxon>Effrenium</taxon>
    </lineage>
</organism>
<comment type="caution">
    <text evidence="2">The sequence shown here is derived from an EMBL/GenBank/DDBJ whole genome shotgun (WGS) entry which is preliminary data.</text>
</comment>
<name>A0AA36IEI5_9DINO</name>
<feature type="transmembrane region" description="Helical" evidence="1">
    <location>
        <begin position="63"/>
        <end position="80"/>
    </location>
</feature>
<evidence type="ECO:0000313" key="2">
    <source>
        <dbReference type="EMBL" id="CAJ1386196.1"/>
    </source>
</evidence>
<protein>
    <submittedName>
        <fullName evidence="2">Uncharacterized protein</fullName>
    </submittedName>
</protein>
<feature type="transmembrane region" description="Helical" evidence="1">
    <location>
        <begin position="92"/>
        <end position="113"/>
    </location>
</feature>
<gene>
    <name evidence="2" type="ORF">EVOR1521_LOCUS12628</name>
</gene>
<keyword evidence="1" id="KW-1133">Transmembrane helix</keyword>
<keyword evidence="1" id="KW-0472">Membrane</keyword>
<keyword evidence="3" id="KW-1185">Reference proteome</keyword>
<dbReference type="EMBL" id="CAUJNA010001336">
    <property type="protein sequence ID" value="CAJ1386196.1"/>
    <property type="molecule type" value="Genomic_DNA"/>
</dbReference>
<sequence length="1008" mass="111973">MAVLSAAYGASALFGFNRENFEFDKKQTLRRETFRLEMQLKRFALFRDDVRDLVKLTVDRMDVYHLLGALFMKFCIIVFCKGRIQASAPPFILQLFQLSNACAFMYLLLAVWLSMHASIASHSFGVKMLTRFVRLPIPTQNQITSLQAKLIDFEKQGVAQMLRMPFQDHQEWEQVRGEKMKAAAAASGPPETPEVSQASAVAQRKAKGPKIPKLVGGSKTMGQVSGLRAAAAVGATSSLLLDSQETQPFEDLLTSSRGAMPERHVQLFRKLQFKWQCYDAYCRVCLGLGLNHILQALTYYCICHTLVENQMPTLGFALVVLFQTATIFVAFLDLAGLQHREIIAVQVASIAPGVVAALEVSLSSRDSEGKLLTQDFWFSPVSFLCHAVWLELWLRIAWPSGAEEKLAQLPRRFRQVLFLDPFGDCFWDPNQMGFSWFEALDSEKDTEQAAALQAAHDAAGTTTSQLAMAQCALRRWQSVPSWCCSAQQRSELARLEERRTKCGGAIRTELERCGRPGLESMMDIFERTLRRWQRLTPEEQASDPFANCLLGPFEQDTGGGKTSCFYYDLENERTVFSETTQGLLVLSLPALVELMKDCEMQAENLVELRILRDLTVARKNQEVRARVRAARPRSLRQRVQTRLKEDSTRFGTNLVGLFNQKRPAKHGHSWAPLPEGDADEPQFARASSVDSQDLTLRAVAGKHAADFVPERLPWQILCRLTRMCQLTWFMCGLMTLLKELGMYQVDFQLHAARQLTESLRLQELPVHWPNGSFFVADGLSCSSGLVISSPTGLFLGSEEGRLELLAPRAVPGLAMLGEDLLAPARGGLQFWSLRDLQQGLAGEYLPLDGGADWKMVAGGLVECQEVPPLVGTSREGRCLLLAGWDGEMLPVAVLPGCAGCGARQLLRAAKEVRPSLAAPLPPAESAQGVQAIHIEGTQLWALLSGHLQAWDLASPRSGRWVLHWPAEALPVVGICFTSCSEMEGPDVQPLLLLSRQGPSLLRASVPRI</sequence>
<dbReference type="AlphaFoldDB" id="A0AA36IEI5"/>
<accession>A0AA36IEI5</accession>
<evidence type="ECO:0000256" key="1">
    <source>
        <dbReference type="SAM" id="Phobius"/>
    </source>
</evidence>
<feature type="transmembrane region" description="Helical" evidence="1">
    <location>
        <begin position="314"/>
        <end position="335"/>
    </location>
</feature>